<comment type="caution">
    <text evidence="3">The sequence shown here is derived from an EMBL/GenBank/DDBJ whole genome shotgun (WGS) entry which is preliminary data.</text>
</comment>
<reference evidence="3 4" key="1">
    <citation type="submission" date="2018-03" db="EMBL/GenBank/DDBJ databases">
        <title>Genomic Encyclopedia of Type Strains, Phase III (KMG-III): the genomes of soil and plant-associated and newly described type strains.</title>
        <authorList>
            <person name="Whitman W."/>
        </authorList>
    </citation>
    <scope>NUCLEOTIDE SEQUENCE [LARGE SCALE GENOMIC DNA]</scope>
    <source>
        <strain evidence="3 4">CGMCC 4.7125</strain>
    </source>
</reference>
<evidence type="ECO:0000256" key="1">
    <source>
        <dbReference type="SAM" id="MobiDB-lite"/>
    </source>
</evidence>
<organism evidence="3 4">
    <name type="scientific">Prauserella shujinwangii</name>
    <dbReference type="NCBI Taxonomy" id="1453103"/>
    <lineage>
        <taxon>Bacteria</taxon>
        <taxon>Bacillati</taxon>
        <taxon>Actinomycetota</taxon>
        <taxon>Actinomycetes</taxon>
        <taxon>Pseudonocardiales</taxon>
        <taxon>Pseudonocardiaceae</taxon>
        <taxon>Prauserella</taxon>
    </lineage>
</organism>
<dbReference type="AlphaFoldDB" id="A0A2T0LX89"/>
<dbReference type="Proteomes" id="UP000238362">
    <property type="component" value="Unassembled WGS sequence"/>
</dbReference>
<dbReference type="Pfam" id="PF07498">
    <property type="entry name" value="Rho_N"/>
    <property type="match status" value="1"/>
</dbReference>
<dbReference type="InterPro" id="IPR011112">
    <property type="entry name" value="Rho-like_N"/>
</dbReference>
<dbReference type="RefSeq" id="WP_106178696.1">
    <property type="nucleotide sequence ID" value="NZ_PVNH01000004.1"/>
</dbReference>
<evidence type="ECO:0000313" key="4">
    <source>
        <dbReference type="Proteomes" id="UP000238362"/>
    </source>
</evidence>
<proteinExistence type="predicted"/>
<dbReference type="GO" id="GO:0006353">
    <property type="term" value="P:DNA-templated transcription termination"/>
    <property type="evidence" value="ECO:0007669"/>
    <property type="project" value="InterPro"/>
</dbReference>
<protein>
    <recommendedName>
        <fullName evidence="2">Rho termination factor-like N-terminal domain-containing protein</fullName>
    </recommendedName>
</protein>
<keyword evidence="4" id="KW-1185">Reference proteome</keyword>
<dbReference type="OrthoDB" id="3557159at2"/>
<name>A0A2T0LX89_9PSEU</name>
<evidence type="ECO:0000313" key="3">
    <source>
        <dbReference type="EMBL" id="PRX48638.1"/>
    </source>
</evidence>
<accession>A0A2T0LX89</accession>
<gene>
    <name evidence="3" type="ORF">B0I33_104455</name>
</gene>
<sequence>MVRRNLHEMTMAELAEEARRVGIPSVEHMSTEEIVEAIEQQREANDLLPADGDDHASGQESSMPPGWENFRGSS</sequence>
<dbReference type="EMBL" id="PVNH01000004">
    <property type="protein sequence ID" value="PRX48638.1"/>
    <property type="molecule type" value="Genomic_DNA"/>
</dbReference>
<feature type="domain" description="Rho termination factor-like N-terminal" evidence="2">
    <location>
        <begin position="6"/>
        <end position="42"/>
    </location>
</feature>
<feature type="region of interest" description="Disordered" evidence="1">
    <location>
        <begin position="40"/>
        <end position="74"/>
    </location>
</feature>
<evidence type="ECO:0000259" key="2">
    <source>
        <dbReference type="Pfam" id="PF07498"/>
    </source>
</evidence>